<name>A0ABD1YAA0_9MARC</name>
<sequence length="335" mass="36177">MRGRGGGGGEERGGVQNLAPSRFHHSALDASCSSFELVATMFFASDIRRAFFIFAPCCSPHIGKGYQVFCLICIERPASSNLSPSVLHVCSAVRGLRVFTYGNATAASASFRWLFCCVYVHCPGQCPYVDRGAGAVLPCGHSTSYGGFAHLARFSRSFRPSVLLGSHKRLLPVGFPLVARFCSSHHSCLGRARSSVLVVIRARSQSPTGFRHLSFSVCAVTCFPFLACSPFVLMIPPTNDGSTLVSPCPTSHALNCLFSSMPPHERSALAIYPTWHASATRFRQGLPSTTYYNHCQFTSLALLDRGNACLPSSCPIRSFPAIPLTASFRPSPILL</sequence>
<comment type="caution">
    <text evidence="1">The sequence shown here is derived from an EMBL/GenBank/DDBJ whole genome shotgun (WGS) entry which is preliminary data.</text>
</comment>
<evidence type="ECO:0000313" key="2">
    <source>
        <dbReference type="Proteomes" id="UP001605036"/>
    </source>
</evidence>
<dbReference type="EMBL" id="JBHFFA010000006">
    <property type="protein sequence ID" value="KAL2623666.1"/>
    <property type="molecule type" value="Genomic_DNA"/>
</dbReference>
<evidence type="ECO:0000313" key="1">
    <source>
        <dbReference type="EMBL" id="KAL2623666.1"/>
    </source>
</evidence>
<dbReference type="AlphaFoldDB" id="A0ABD1YAA0"/>
<organism evidence="1 2">
    <name type="scientific">Riccia fluitans</name>
    <dbReference type="NCBI Taxonomy" id="41844"/>
    <lineage>
        <taxon>Eukaryota</taxon>
        <taxon>Viridiplantae</taxon>
        <taxon>Streptophyta</taxon>
        <taxon>Embryophyta</taxon>
        <taxon>Marchantiophyta</taxon>
        <taxon>Marchantiopsida</taxon>
        <taxon>Marchantiidae</taxon>
        <taxon>Marchantiales</taxon>
        <taxon>Ricciaceae</taxon>
        <taxon>Riccia</taxon>
    </lineage>
</organism>
<protein>
    <submittedName>
        <fullName evidence="1">Uncharacterized protein</fullName>
    </submittedName>
</protein>
<accession>A0ABD1YAA0</accession>
<reference evidence="1 2" key="1">
    <citation type="submission" date="2024-09" db="EMBL/GenBank/DDBJ databases">
        <title>Chromosome-scale assembly of Riccia fluitans.</title>
        <authorList>
            <person name="Paukszto L."/>
            <person name="Sawicki J."/>
            <person name="Karawczyk K."/>
            <person name="Piernik-Szablinska J."/>
            <person name="Szczecinska M."/>
            <person name="Mazdziarz M."/>
        </authorList>
    </citation>
    <scope>NUCLEOTIDE SEQUENCE [LARGE SCALE GENOMIC DNA]</scope>
    <source>
        <strain evidence="1">Rf_01</strain>
        <tissue evidence="1">Aerial parts of the thallus</tissue>
    </source>
</reference>
<keyword evidence="2" id="KW-1185">Reference proteome</keyword>
<dbReference type="Proteomes" id="UP001605036">
    <property type="component" value="Unassembled WGS sequence"/>
</dbReference>
<gene>
    <name evidence="1" type="ORF">R1flu_003871</name>
</gene>
<proteinExistence type="predicted"/>